<evidence type="ECO:0000256" key="1">
    <source>
        <dbReference type="SAM" id="SignalP"/>
    </source>
</evidence>
<dbReference type="RefSeq" id="WP_221861715.1">
    <property type="nucleotide sequence ID" value="NZ_JAIKTU010000011.1"/>
</dbReference>
<dbReference type="Gene3D" id="3.60.15.10">
    <property type="entry name" value="Ribonuclease Z/Hydroxyacylglutathione hydrolase-like"/>
    <property type="match status" value="1"/>
</dbReference>
<feature type="chain" id="PRO_5046661286" evidence="1">
    <location>
        <begin position="23"/>
        <end position="292"/>
    </location>
</feature>
<gene>
    <name evidence="3" type="ORF">K5V21_13500</name>
</gene>
<dbReference type="InterPro" id="IPR035681">
    <property type="entry name" value="ComA-like_MBL"/>
</dbReference>
<feature type="signal peptide" evidence="1">
    <location>
        <begin position="1"/>
        <end position="22"/>
    </location>
</feature>
<name>A0ABS7L078_CLOSR</name>
<dbReference type="PROSITE" id="PS51257">
    <property type="entry name" value="PROKAR_LIPOPROTEIN"/>
    <property type="match status" value="1"/>
</dbReference>
<protein>
    <submittedName>
        <fullName evidence="3">MBL fold metallo-hydrolase</fullName>
    </submittedName>
</protein>
<reference evidence="3 4" key="1">
    <citation type="journal article" date="2021" name="Cell Host Microbe">
        <title>in vivo commensal control of Clostridioides difficile virulence.</title>
        <authorList>
            <person name="Girinathan B.P."/>
            <person name="Dibenedetto N."/>
            <person name="Worley J.N."/>
            <person name="Peltier J."/>
            <person name="Arrieta-Ortiz M.L."/>
            <person name="Rupa Christinal Immanuel S."/>
            <person name="Lavin R."/>
            <person name="Delaney M.L."/>
            <person name="Cummins C."/>
            <person name="Hoffmann M."/>
            <person name="Luo Y."/>
            <person name="Gonzalez-Escalona N."/>
            <person name="Allard M."/>
            <person name="Onderdonk A.B."/>
            <person name="Gerber G.K."/>
            <person name="Sonenshein A.L."/>
            <person name="Baliga N."/>
            <person name="Dupuy B."/>
            <person name="Bry L."/>
        </authorList>
    </citation>
    <scope>NUCLEOTIDE SEQUENCE [LARGE SCALE GENOMIC DNA]</scope>
    <source>
        <strain evidence="3 4">DSM 599</strain>
    </source>
</reference>
<dbReference type="SUPFAM" id="SSF56281">
    <property type="entry name" value="Metallo-hydrolase/oxidoreductase"/>
    <property type="match status" value="1"/>
</dbReference>
<keyword evidence="1" id="KW-0732">Signal</keyword>
<evidence type="ECO:0000313" key="4">
    <source>
        <dbReference type="Proteomes" id="UP001299068"/>
    </source>
</evidence>
<dbReference type="InterPro" id="IPR052159">
    <property type="entry name" value="Competence_DNA_uptake"/>
</dbReference>
<feature type="domain" description="Metallo-beta-lactamase" evidence="2">
    <location>
        <begin position="51"/>
        <end position="249"/>
    </location>
</feature>
<keyword evidence="4" id="KW-1185">Reference proteome</keyword>
<accession>A0ABS7L078</accession>
<dbReference type="InterPro" id="IPR036866">
    <property type="entry name" value="RibonucZ/Hydroxyglut_hydro"/>
</dbReference>
<dbReference type="EMBL" id="JAIKTU010000011">
    <property type="protein sequence ID" value="MBY0756464.1"/>
    <property type="molecule type" value="Genomic_DNA"/>
</dbReference>
<sequence>MKKNLKSLLCILLLLLSTFLIGCNSASNTNSKNSSNASNSDILVHYINVGQGDAELIQVNGKNMLIDAGPRANEKDIISYLDKLKIKKLDYVIATHPHEDHIGNMDDIINKYEIGKFYAPKVEHTTKTFENMVKALKKKNLKINVIKEGTDTIDLGKNTKVSVYSPKADGYGKNTNLNDYSPIIKVEYGNNSFLFTGDAEKTEENYVIEKGYNLKADVLKLGHHGSSTSTTEQFLKAVNPSIGIISCGVDNTYGHPHKETLKKLNKYKVKIYRTDKDGDIVLESNGTTISKK</sequence>
<dbReference type="SMART" id="SM00849">
    <property type="entry name" value="Lactamase_B"/>
    <property type="match status" value="1"/>
</dbReference>
<evidence type="ECO:0000313" key="3">
    <source>
        <dbReference type="EMBL" id="MBY0756464.1"/>
    </source>
</evidence>
<dbReference type="InterPro" id="IPR001279">
    <property type="entry name" value="Metallo-B-lactamas"/>
</dbReference>
<dbReference type="CDD" id="cd07731">
    <property type="entry name" value="ComA-like_MBL-fold"/>
    <property type="match status" value="1"/>
</dbReference>
<dbReference type="Pfam" id="PF00753">
    <property type="entry name" value="Lactamase_B"/>
    <property type="match status" value="1"/>
</dbReference>
<proteinExistence type="predicted"/>
<comment type="caution">
    <text evidence="3">The sequence shown here is derived from an EMBL/GenBank/DDBJ whole genome shotgun (WGS) entry which is preliminary data.</text>
</comment>
<dbReference type="PANTHER" id="PTHR30619:SF7">
    <property type="entry name" value="BETA-LACTAMASE DOMAIN PROTEIN"/>
    <property type="match status" value="1"/>
</dbReference>
<dbReference type="Proteomes" id="UP001299068">
    <property type="component" value="Unassembled WGS sequence"/>
</dbReference>
<organism evidence="3 4">
    <name type="scientific">Clostridium sardiniense</name>
    <name type="common">Clostridium absonum</name>
    <dbReference type="NCBI Taxonomy" id="29369"/>
    <lineage>
        <taxon>Bacteria</taxon>
        <taxon>Bacillati</taxon>
        <taxon>Bacillota</taxon>
        <taxon>Clostridia</taxon>
        <taxon>Eubacteriales</taxon>
        <taxon>Clostridiaceae</taxon>
        <taxon>Clostridium</taxon>
    </lineage>
</organism>
<dbReference type="PANTHER" id="PTHR30619">
    <property type="entry name" value="DNA INTERNALIZATION/COMPETENCE PROTEIN COMEC/REC2"/>
    <property type="match status" value="1"/>
</dbReference>
<evidence type="ECO:0000259" key="2">
    <source>
        <dbReference type="SMART" id="SM00849"/>
    </source>
</evidence>